<protein>
    <submittedName>
        <fullName evidence="2">TIGR01244 family phosphatase</fullName>
    </submittedName>
</protein>
<organism evidence="2 3">
    <name type="scientific">Pseudogemmobacter faecipullorum</name>
    <dbReference type="NCBI Taxonomy" id="2755041"/>
    <lineage>
        <taxon>Bacteria</taxon>
        <taxon>Pseudomonadati</taxon>
        <taxon>Pseudomonadota</taxon>
        <taxon>Alphaproteobacteria</taxon>
        <taxon>Rhodobacterales</taxon>
        <taxon>Paracoccaceae</taxon>
        <taxon>Pseudogemmobacter</taxon>
    </lineage>
</organism>
<name>A0ABS8CK15_9RHOB</name>
<dbReference type="NCBIfam" id="TIGR01244">
    <property type="entry name" value="TIGR01244 family sulfur transferase"/>
    <property type="match status" value="1"/>
</dbReference>
<dbReference type="SUPFAM" id="SSF52821">
    <property type="entry name" value="Rhodanese/Cell cycle control phosphatase"/>
    <property type="match status" value="1"/>
</dbReference>
<dbReference type="InterPro" id="IPR029021">
    <property type="entry name" value="Prot-tyrosine_phosphatase-like"/>
</dbReference>
<dbReference type="Proteomes" id="UP001198571">
    <property type="component" value="Unassembled WGS sequence"/>
</dbReference>
<sequence>MIIRPLSESYAVSPQIAPEDLAAIRAAGYTTVIDNRPDAEIPGELQSAEMRSAAEALGLSFVANPVIGGALTMENVEAQAAAIAAAPGPVFAYCASGNRSSIVWALSQAGQMPAEEMISRAAEHGYQLAHLQPQIEALAAQKARG</sequence>
<dbReference type="Gene3D" id="3.90.190.10">
    <property type="entry name" value="Protein tyrosine phosphatase superfamily"/>
    <property type="match status" value="1"/>
</dbReference>
<dbReference type="Pfam" id="PF04273">
    <property type="entry name" value="BLH_phosphatase"/>
    <property type="match status" value="1"/>
</dbReference>
<evidence type="ECO:0000259" key="1">
    <source>
        <dbReference type="Pfam" id="PF04273"/>
    </source>
</evidence>
<feature type="domain" description="Beta-lactamase hydrolase-like protein phosphatase-like" evidence="1">
    <location>
        <begin position="3"/>
        <end position="110"/>
    </location>
</feature>
<keyword evidence="3" id="KW-1185">Reference proteome</keyword>
<reference evidence="2 3" key="1">
    <citation type="submission" date="2020-07" db="EMBL/GenBank/DDBJ databases">
        <title>Pseudogemmobacter sp. nov., isolated from poultry manure in Taiwan.</title>
        <authorList>
            <person name="Lin S.-Y."/>
            <person name="Tang Y.-S."/>
            <person name="Young C.-C."/>
        </authorList>
    </citation>
    <scope>NUCLEOTIDE SEQUENCE [LARGE SCALE GENOMIC DNA]</scope>
    <source>
        <strain evidence="2 3">CC-YST710</strain>
    </source>
</reference>
<dbReference type="RefSeq" id="WP_226934635.1">
    <property type="nucleotide sequence ID" value="NZ_JACDXX010000005.1"/>
</dbReference>
<evidence type="ECO:0000313" key="3">
    <source>
        <dbReference type="Proteomes" id="UP001198571"/>
    </source>
</evidence>
<evidence type="ECO:0000313" key="2">
    <source>
        <dbReference type="EMBL" id="MCB5409727.1"/>
    </source>
</evidence>
<comment type="caution">
    <text evidence="2">The sequence shown here is derived from an EMBL/GenBank/DDBJ whole genome shotgun (WGS) entry which is preliminary data.</text>
</comment>
<gene>
    <name evidence="2" type="ORF">H0485_06900</name>
</gene>
<dbReference type="CDD" id="cd14503">
    <property type="entry name" value="PTP-bact"/>
    <property type="match status" value="1"/>
</dbReference>
<dbReference type="EMBL" id="JACDXX010000005">
    <property type="protein sequence ID" value="MCB5409727.1"/>
    <property type="molecule type" value="Genomic_DNA"/>
</dbReference>
<dbReference type="InterPro" id="IPR005939">
    <property type="entry name" value="BLH_phosphatase-like"/>
</dbReference>
<dbReference type="InterPro" id="IPR036873">
    <property type="entry name" value="Rhodanese-like_dom_sf"/>
</dbReference>
<accession>A0ABS8CK15</accession>
<proteinExistence type="predicted"/>